<feature type="transmembrane region" description="Helical" evidence="1">
    <location>
        <begin position="126"/>
        <end position="144"/>
    </location>
</feature>
<feature type="transmembrane region" description="Helical" evidence="1">
    <location>
        <begin position="172"/>
        <end position="189"/>
    </location>
</feature>
<evidence type="ECO:0000256" key="1">
    <source>
        <dbReference type="SAM" id="Phobius"/>
    </source>
</evidence>
<keyword evidence="1" id="KW-1133">Transmembrane helix</keyword>
<feature type="transmembrane region" description="Helical" evidence="1">
    <location>
        <begin position="195"/>
        <end position="214"/>
    </location>
</feature>
<comment type="caution">
    <text evidence="3">The sequence shown here is derived from an EMBL/GenBank/DDBJ whole genome shotgun (WGS) entry which is preliminary data.</text>
</comment>
<feature type="transmembrane region" description="Helical" evidence="1">
    <location>
        <begin position="98"/>
        <end position="117"/>
    </location>
</feature>
<reference evidence="3 4" key="1">
    <citation type="journal article" date="2016" name="Nat. Commun.">
        <title>Thousands of microbial genomes shed light on interconnected biogeochemical processes in an aquifer system.</title>
        <authorList>
            <person name="Anantharaman K."/>
            <person name="Brown C.T."/>
            <person name="Hug L.A."/>
            <person name="Sharon I."/>
            <person name="Castelle C.J."/>
            <person name="Probst A.J."/>
            <person name="Thomas B.C."/>
            <person name="Singh A."/>
            <person name="Wilkins M.J."/>
            <person name="Karaoz U."/>
            <person name="Brodie E.L."/>
            <person name="Williams K.H."/>
            <person name="Hubbard S.S."/>
            <person name="Banfield J.F."/>
        </authorList>
    </citation>
    <scope>NUCLEOTIDE SEQUENCE [LARGE SCALE GENOMIC DNA]</scope>
</reference>
<evidence type="ECO:0000313" key="4">
    <source>
        <dbReference type="Proteomes" id="UP000177159"/>
    </source>
</evidence>
<feature type="transmembrane region" description="Helical" evidence="1">
    <location>
        <begin position="150"/>
        <end position="167"/>
    </location>
</feature>
<evidence type="ECO:0000313" key="3">
    <source>
        <dbReference type="EMBL" id="OGK22823.1"/>
    </source>
</evidence>
<accession>A0A1F7GVC2</accession>
<feature type="transmembrane region" description="Helical" evidence="1">
    <location>
        <begin position="329"/>
        <end position="349"/>
    </location>
</feature>
<dbReference type="EMBL" id="MFZM01000032">
    <property type="protein sequence ID" value="OGK22823.1"/>
    <property type="molecule type" value="Genomic_DNA"/>
</dbReference>
<protein>
    <recommendedName>
        <fullName evidence="2">DUF6311 domain-containing protein</fullName>
    </recommendedName>
</protein>
<organism evidence="3 4">
    <name type="scientific">Candidatus Roizmanbacteria bacterium RIFCSPHIGHO2_02_FULL_37_24</name>
    <dbReference type="NCBI Taxonomy" id="1802037"/>
    <lineage>
        <taxon>Bacteria</taxon>
        <taxon>Candidatus Roizmaniibacteriota</taxon>
    </lineage>
</organism>
<evidence type="ECO:0000259" key="2">
    <source>
        <dbReference type="Pfam" id="PF19830"/>
    </source>
</evidence>
<feature type="transmembrane region" description="Helical" evidence="1">
    <location>
        <begin position="378"/>
        <end position="397"/>
    </location>
</feature>
<feature type="transmembrane region" description="Helical" evidence="1">
    <location>
        <begin position="226"/>
        <end position="245"/>
    </location>
</feature>
<dbReference type="InterPro" id="IPR046278">
    <property type="entry name" value="DUF6311"/>
</dbReference>
<name>A0A1F7GVC2_9BACT</name>
<feature type="transmembrane region" description="Helical" evidence="1">
    <location>
        <begin position="304"/>
        <end position="322"/>
    </location>
</feature>
<dbReference type="AlphaFoldDB" id="A0A1F7GVC2"/>
<feature type="domain" description="DUF6311" evidence="2">
    <location>
        <begin position="57"/>
        <end position="421"/>
    </location>
</feature>
<keyword evidence="1" id="KW-0472">Membrane</keyword>
<dbReference type="Pfam" id="PF19830">
    <property type="entry name" value="DUF6311"/>
    <property type="match status" value="1"/>
</dbReference>
<keyword evidence="1" id="KW-0812">Transmembrane</keyword>
<gene>
    <name evidence="3" type="ORF">A3C24_04360</name>
</gene>
<sequence>MIPLLGFLIVNLLYYRQIWLQVIFTDPLWVLTVQGESHIYELVAEKVRENILAGVDPFSSIMSVMYPLGWNFAPDDVAPINGFYFIFLRPFFSIHQSLMLILVLSVLISNISMYVLLRKLGHGKPVSFILGLLFGCTPFVSYRIGGHPTYVALYLFVLPALCFLLLIKETRYWRKVIYSVLLAVTLVIAPLTNLYFTIMIGLMIGVLGLFSIVFDRKKLFSLLYANLKYLIASFTIAFIILIPWLRSVFDWYNVNGYPEARPVTDSVLLSGDILNIIWPARNPYYSQFVKPLQNVLNFNPWFETLMYIGIIIFASSLLYVFIWKKLPSFLKILFSSAIVCYIFTLGPLLRVAGRLTSIPLPYQLLYQIPFMQMARAPARFIVIVFFLLSIISAYVLTHTFKRFNTSKRLFFFIFILLVFFIDNTVIPAQPDTIILPNRIYTFLAQYDKGDPLLEIPFVVRDGIRYFGHKNSVWTSRTHTQHKHFVFGVYAGRVPEDILEYYQVNPLLSSFGRLVDTETKNHQRIVEDINTSDAIKTLDFYNIRFATLLEHQTYSLYAQKLLKKLGFHQIQSENAYTLWERKSKNFRLYEYKFAADDPHIVLGSGWGERERGGRWAQKKIVRLFLQSPENAERLVFRARSLVDNQKVSVFIDSAHLQDVTLTKELEDVIIEIPNSLNNNVHVIQFNFPHLAVPSEVIPGNNDTRQLGAFFENIKIQ</sequence>
<dbReference type="Proteomes" id="UP000177159">
    <property type="component" value="Unassembled WGS sequence"/>
</dbReference>
<feature type="transmembrane region" description="Helical" evidence="1">
    <location>
        <begin position="409"/>
        <end position="428"/>
    </location>
</feature>
<proteinExistence type="predicted"/>